<dbReference type="EMBL" id="CP001964">
    <property type="protein sequence ID" value="ADG75268.1"/>
    <property type="molecule type" value="Genomic_DNA"/>
</dbReference>
<evidence type="ECO:0000256" key="2">
    <source>
        <dbReference type="SAM" id="Phobius"/>
    </source>
</evidence>
<accession>D5UHE7</accession>
<name>D5UHE7_CELFN</name>
<gene>
    <name evidence="3" type="ordered locus">Cfla_2378</name>
</gene>
<feature type="transmembrane region" description="Helical" evidence="2">
    <location>
        <begin position="352"/>
        <end position="370"/>
    </location>
</feature>
<feature type="transmembrane region" description="Helical" evidence="2">
    <location>
        <begin position="574"/>
        <end position="594"/>
    </location>
</feature>
<feature type="transmembrane region" description="Helical" evidence="2">
    <location>
        <begin position="377"/>
        <end position="395"/>
    </location>
</feature>
<dbReference type="Proteomes" id="UP000000849">
    <property type="component" value="Chromosome"/>
</dbReference>
<keyword evidence="2" id="KW-0472">Membrane</keyword>
<feature type="transmembrane region" description="Helical" evidence="2">
    <location>
        <begin position="326"/>
        <end position="346"/>
    </location>
</feature>
<feature type="region of interest" description="Disordered" evidence="1">
    <location>
        <begin position="597"/>
        <end position="647"/>
    </location>
</feature>
<evidence type="ECO:0000313" key="3">
    <source>
        <dbReference type="EMBL" id="ADG75268.1"/>
    </source>
</evidence>
<evidence type="ECO:0000256" key="1">
    <source>
        <dbReference type="SAM" id="MobiDB-lite"/>
    </source>
</evidence>
<organism evidence="3 4">
    <name type="scientific">Cellulomonas flavigena (strain ATCC 482 / DSM 20109 / BCRC 11376 / JCM 18109 / NBRC 3775 / NCIMB 8073 / NRS 134)</name>
    <dbReference type="NCBI Taxonomy" id="446466"/>
    <lineage>
        <taxon>Bacteria</taxon>
        <taxon>Bacillati</taxon>
        <taxon>Actinomycetota</taxon>
        <taxon>Actinomycetes</taxon>
        <taxon>Micrococcales</taxon>
        <taxon>Cellulomonadaceae</taxon>
        <taxon>Cellulomonas</taxon>
    </lineage>
</organism>
<protein>
    <recommendedName>
        <fullName evidence="5">Glycosyltransferase RgtA/B/C/D-like domain-containing protein</fullName>
    </recommendedName>
</protein>
<sequence length="647" mass="67762">MAVAVGIVSLVVSAAIGMTRDIPGITGDEPHYLLIAQSIVRDGDIDLTNDYASPERVANAYPGFTELDPVTHAGVYHEGGPVSPIHAIGLPLLLTPAYLLGGGYELARVVALLISAVAASAMFFVVERLVRRPWVAVVSVLGVMLVVPSVAFAHQIYPEVPAAALLATSLAVLVTGRLHTWRLVLAAALAALMPWMHLRFAVLVLPLALAILLRALELPAPGGVQAVRDALVRHWRRALAAMAPLVVSAAGILAYHQVLFGSMAPNAAYRPDVFPSELPFQPTFVWIYGVGSILDEQRGILPYAPVLLVALAGVVAAVLRWRWWAVLGVVTCAGYLAIVSGVAQGGGYCPPGRWLATFAPLFAIPLAAALTHARRTWWFAAPLLVLSLAVSAQLLDRYEDLYPVAGQESQVLPVAERFGEVWPDVMERRGPGYIIDGARLAVGGAGESRADGAVASVPGAVGAVAEDGPRRVIASTYQAVFRVTLTGEPGETVGLAQLLAGDDVLQEYPLTVPESGATREVLEVGGTVAVGGQDVVSRVLTFGNGGVVVHRSALMWQEDGEPGLLEQLNDLPGGFLWGVVLVLLAVVVVAGTPVRRGHRTERDAPGDDAASGPVPEPTEGTGRRDAGPARSGTTGSTDALVNTGADA</sequence>
<feature type="transmembrane region" description="Helical" evidence="2">
    <location>
        <begin position="106"/>
        <end position="126"/>
    </location>
</feature>
<feature type="transmembrane region" description="Helical" evidence="2">
    <location>
        <begin position="300"/>
        <end position="319"/>
    </location>
</feature>
<proteinExistence type="predicted"/>
<feature type="transmembrane region" description="Helical" evidence="2">
    <location>
        <begin position="237"/>
        <end position="256"/>
    </location>
</feature>
<dbReference type="STRING" id="446466.Cfla_2378"/>
<feature type="transmembrane region" description="Helical" evidence="2">
    <location>
        <begin position="198"/>
        <end position="216"/>
    </location>
</feature>
<dbReference type="eggNOG" id="ENOG5032XT8">
    <property type="taxonomic scope" value="Bacteria"/>
</dbReference>
<keyword evidence="2" id="KW-0812">Transmembrane</keyword>
<evidence type="ECO:0008006" key="5">
    <source>
        <dbReference type="Google" id="ProtNLM"/>
    </source>
</evidence>
<reference evidence="3 4" key="1">
    <citation type="journal article" date="2010" name="Stand. Genomic Sci.">
        <title>Complete genome sequence of Cellulomonas flavigena type strain (134).</title>
        <authorList>
            <person name="Abt B."/>
            <person name="Foster B."/>
            <person name="Lapidus A."/>
            <person name="Clum A."/>
            <person name="Sun H."/>
            <person name="Pukall R."/>
            <person name="Lucas S."/>
            <person name="Glavina Del Rio T."/>
            <person name="Nolan M."/>
            <person name="Tice H."/>
            <person name="Cheng J.F."/>
            <person name="Pitluck S."/>
            <person name="Liolios K."/>
            <person name="Ivanova N."/>
            <person name="Mavromatis K."/>
            <person name="Ovchinnikova G."/>
            <person name="Pati A."/>
            <person name="Goodwin L."/>
            <person name="Chen A."/>
            <person name="Palaniappan K."/>
            <person name="Land M."/>
            <person name="Hauser L."/>
            <person name="Chang Y.J."/>
            <person name="Jeffries C.D."/>
            <person name="Rohde M."/>
            <person name="Goker M."/>
            <person name="Woyke T."/>
            <person name="Bristow J."/>
            <person name="Eisen J.A."/>
            <person name="Markowitz V."/>
            <person name="Hugenholtz P."/>
            <person name="Kyrpides N.C."/>
            <person name="Klenk H.P."/>
        </authorList>
    </citation>
    <scope>NUCLEOTIDE SEQUENCE [LARGE SCALE GENOMIC DNA]</scope>
    <source>
        <strain evidence="4">ATCC 482 / DSM 20109 / BCRC 11376 / JCM 18109 / NBRC 3775 / NCIMB 8073 / NRS 134</strain>
    </source>
</reference>
<keyword evidence="2" id="KW-1133">Transmembrane helix</keyword>
<dbReference type="AlphaFoldDB" id="D5UHE7"/>
<evidence type="ECO:0000313" key="4">
    <source>
        <dbReference type="Proteomes" id="UP000000849"/>
    </source>
</evidence>
<feature type="transmembrane region" description="Helical" evidence="2">
    <location>
        <begin position="132"/>
        <end position="153"/>
    </location>
</feature>
<dbReference type="KEGG" id="cfl:Cfla_2378"/>
<keyword evidence="4" id="KW-1185">Reference proteome</keyword>
<dbReference type="HOGENOM" id="CLU_423178_0_0_11"/>
<feature type="compositionally biased region" description="Polar residues" evidence="1">
    <location>
        <begin position="631"/>
        <end position="640"/>
    </location>
</feature>